<dbReference type="Proteomes" id="UP000199372">
    <property type="component" value="Unassembled WGS sequence"/>
</dbReference>
<keyword evidence="1" id="KW-0812">Transmembrane</keyword>
<proteinExistence type="predicted"/>
<evidence type="ECO:0000313" key="3">
    <source>
        <dbReference type="EMBL" id="SEN10061.1"/>
    </source>
</evidence>
<gene>
    <name evidence="3" type="ORF">SAMN04488011_102454</name>
</gene>
<dbReference type="EMBL" id="FOCM01000002">
    <property type="protein sequence ID" value="SEN10061.1"/>
    <property type="molecule type" value="Genomic_DNA"/>
</dbReference>
<evidence type="ECO:0000256" key="1">
    <source>
        <dbReference type="SAM" id="Phobius"/>
    </source>
</evidence>
<feature type="transmembrane region" description="Helical" evidence="1">
    <location>
        <begin position="39"/>
        <end position="64"/>
    </location>
</feature>
<evidence type="ECO:0000313" key="4">
    <source>
        <dbReference type="Proteomes" id="UP000199372"/>
    </source>
</evidence>
<dbReference type="PANTHER" id="PTHR40547:SF1">
    <property type="entry name" value="SLL0298 PROTEIN"/>
    <property type="match status" value="1"/>
</dbReference>
<reference evidence="4" key="1">
    <citation type="submission" date="2016-10" db="EMBL/GenBank/DDBJ databases">
        <authorList>
            <person name="Varghese N."/>
            <person name="Submissions S."/>
        </authorList>
    </citation>
    <scope>NUCLEOTIDE SEQUENCE [LARGE SCALE GENOMIC DNA]</scope>
    <source>
        <strain evidence="4">DSM 26893</strain>
    </source>
</reference>
<evidence type="ECO:0000259" key="2">
    <source>
        <dbReference type="Pfam" id="PF09835"/>
    </source>
</evidence>
<name>A0A1H8DRV8_9RHOB</name>
<protein>
    <recommendedName>
        <fullName evidence="2">DUF2062 domain-containing protein</fullName>
    </recommendedName>
</protein>
<accession>A0A1H8DRV8</accession>
<keyword evidence="4" id="KW-1185">Reference proteome</keyword>
<feature type="transmembrane region" description="Helical" evidence="1">
    <location>
        <begin position="147"/>
        <end position="168"/>
    </location>
</feature>
<dbReference type="Pfam" id="PF09835">
    <property type="entry name" value="DUF2062"/>
    <property type="match status" value="1"/>
</dbReference>
<feature type="domain" description="DUF2062" evidence="2">
    <location>
        <begin position="16"/>
        <end position="181"/>
    </location>
</feature>
<sequence>MAAIGRALYPRGGWWRAARYMVYRLRRLPDPAYKISRGIAAGVFTSFTPLFGLHFFIAAGLAWIMGGNVVASLLATFVGNPVTFPVIAGASVELGARLLGQDHALPLNATFDAFSRVSVELWSNLKGVLTGRPVVWTGFEHFFSNVFMPYLVGGVLIGTVAGVASYLMSRPVISAYQKARIKRLKKKFEKQRRIAQEAAAKRMKKEARDG</sequence>
<keyword evidence="1" id="KW-1133">Transmembrane helix</keyword>
<keyword evidence="1" id="KW-0472">Membrane</keyword>
<dbReference type="PANTHER" id="PTHR40547">
    <property type="entry name" value="SLL0298 PROTEIN"/>
    <property type="match status" value="1"/>
</dbReference>
<organism evidence="3 4">
    <name type="scientific">Palleronia pelagia</name>
    <dbReference type="NCBI Taxonomy" id="387096"/>
    <lineage>
        <taxon>Bacteria</taxon>
        <taxon>Pseudomonadati</taxon>
        <taxon>Pseudomonadota</taxon>
        <taxon>Alphaproteobacteria</taxon>
        <taxon>Rhodobacterales</taxon>
        <taxon>Roseobacteraceae</taxon>
        <taxon>Palleronia</taxon>
    </lineage>
</organism>
<dbReference type="RefSeq" id="WP_073128629.1">
    <property type="nucleotide sequence ID" value="NZ_FOCM01000002.1"/>
</dbReference>
<dbReference type="InterPro" id="IPR018639">
    <property type="entry name" value="DUF2062"/>
</dbReference>
<dbReference type="AlphaFoldDB" id="A0A1H8DRV8"/>